<dbReference type="CDD" id="cd02696">
    <property type="entry name" value="MurNAc-LAA"/>
    <property type="match status" value="1"/>
</dbReference>
<dbReference type="PANTHER" id="PTHR30404">
    <property type="entry name" value="N-ACETYLMURAMOYL-L-ALANINE AMIDASE"/>
    <property type="match status" value="1"/>
</dbReference>
<dbReference type="PANTHER" id="PTHR30404:SF0">
    <property type="entry name" value="N-ACETYLMURAMOYL-L-ALANINE AMIDASE AMIC"/>
    <property type="match status" value="1"/>
</dbReference>
<dbReference type="EMBL" id="JAAAMG010000009">
    <property type="protein sequence ID" value="NDW05325.1"/>
    <property type="molecule type" value="Genomic_DNA"/>
</dbReference>
<dbReference type="Proteomes" id="UP000469011">
    <property type="component" value="Unassembled WGS sequence"/>
</dbReference>
<evidence type="ECO:0000256" key="2">
    <source>
        <dbReference type="ARBA" id="ARBA00011901"/>
    </source>
</evidence>
<name>A0A6N9T542_9HYPH</name>
<evidence type="ECO:0000256" key="5">
    <source>
        <dbReference type="SAM" id="SignalP"/>
    </source>
</evidence>
<sequence length="406" mass="43842">MTTGRLSALVFALVLSFPFVLGAISARAADEQVITKIEPAASEGGLAVRFTLTGKTKVRSFALENPDRIAVDFEGAVPAVPFDTLPDNPLVAAVRHGLVTADRYRVIFRLKAPAVGTLSERSEGGSDIVELTIRDGDGSSAPAPSGEVAATTKPGPDAKKADRNQAAERRLTIVIDPGHGGEDKGAVSPSGTMEKTINLESARMLRDILNGYPGVAAELTRNDDSFIPLDDRAEIARRHGADLFLSIHADSIHYQSLRGATVYTLSEDASDDLSRQIAANENAADRFAPEGFQKSSPEVFDILLDLTRRETVSFSEHFAAALVTDLSKRKIDLINRPKRSAGFRVLKSPDVPSVLIEMGFLSNSEDEKLLKNDEWRRKICMAIAESVIQFFRGGKAEALKAAEAKE</sequence>
<feature type="domain" description="MurNAc-LAA" evidence="6">
    <location>
        <begin position="233"/>
        <end position="388"/>
    </location>
</feature>
<dbReference type="InterPro" id="IPR050695">
    <property type="entry name" value="N-acetylmuramoyl_amidase_3"/>
</dbReference>
<evidence type="ECO:0000259" key="6">
    <source>
        <dbReference type="SMART" id="SM00646"/>
    </source>
</evidence>
<dbReference type="GO" id="GO:0030288">
    <property type="term" value="C:outer membrane-bounded periplasmic space"/>
    <property type="evidence" value="ECO:0007669"/>
    <property type="project" value="TreeGrafter"/>
</dbReference>
<organism evidence="7 8">
    <name type="scientific">Jiella pacifica</name>
    <dbReference type="NCBI Taxonomy" id="2696469"/>
    <lineage>
        <taxon>Bacteria</taxon>
        <taxon>Pseudomonadati</taxon>
        <taxon>Pseudomonadota</taxon>
        <taxon>Alphaproteobacteria</taxon>
        <taxon>Hyphomicrobiales</taxon>
        <taxon>Aurantimonadaceae</taxon>
        <taxon>Jiella</taxon>
    </lineage>
</organism>
<gene>
    <name evidence="7" type="ORF">GTK09_12895</name>
</gene>
<dbReference type="GO" id="GO:0009253">
    <property type="term" value="P:peptidoglycan catabolic process"/>
    <property type="evidence" value="ECO:0007669"/>
    <property type="project" value="InterPro"/>
</dbReference>
<comment type="caution">
    <text evidence="7">The sequence shown here is derived from an EMBL/GenBank/DDBJ whole genome shotgun (WGS) entry which is preliminary data.</text>
</comment>
<comment type="catalytic activity">
    <reaction evidence="1">
        <text>Hydrolyzes the link between N-acetylmuramoyl residues and L-amino acid residues in certain cell-wall glycopeptides.</text>
        <dbReference type="EC" id="3.5.1.28"/>
    </reaction>
</comment>
<feature type="signal peptide" evidence="5">
    <location>
        <begin position="1"/>
        <end position="28"/>
    </location>
</feature>
<protein>
    <recommendedName>
        <fullName evidence="2">N-acetylmuramoyl-L-alanine amidase</fullName>
        <ecNumber evidence="2">3.5.1.28</ecNumber>
    </recommendedName>
</protein>
<evidence type="ECO:0000256" key="1">
    <source>
        <dbReference type="ARBA" id="ARBA00001561"/>
    </source>
</evidence>
<dbReference type="RefSeq" id="WP_163463576.1">
    <property type="nucleotide sequence ID" value="NZ_JAAAMG010000009.1"/>
</dbReference>
<keyword evidence="3" id="KW-0378">Hydrolase</keyword>
<keyword evidence="5" id="KW-0732">Signal</keyword>
<evidence type="ECO:0000313" key="8">
    <source>
        <dbReference type="Proteomes" id="UP000469011"/>
    </source>
</evidence>
<dbReference type="SMART" id="SM00646">
    <property type="entry name" value="Ami_3"/>
    <property type="match status" value="1"/>
</dbReference>
<dbReference type="InterPro" id="IPR021731">
    <property type="entry name" value="AMIN_dom"/>
</dbReference>
<dbReference type="GO" id="GO:0008745">
    <property type="term" value="F:N-acetylmuramoyl-L-alanine amidase activity"/>
    <property type="evidence" value="ECO:0007669"/>
    <property type="project" value="UniProtKB-EC"/>
</dbReference>
<dbReference type="SUPFAM" id="SSF53187">
    <property type="entry name" value="Zn-dependent exopeptidases"/>
    <property type="match status" value="1"/>
</dbReference>
<keyword evidence="8" id="KW-1185">Reference proteome</keyword>
<dbReference type="EC" id="3.5.1.28" evidence="2"/>
<feature type="region of interest" description="Disordered" evidence="4">
    <location>
        <begin position="133"/>
        <end position="165"/>
    </location>
</feature>
<proteinExistence type="predicted"/>
<dbReference type="InterPro" id="IPR002508">
    <property type="entry name" value="MurNAc-LAA_cat"/>
</dbReference>
<reference evidence="7 8" key="1">
    <citation type="submission" date="2020-01" db="EMBL/GenBank/DDBJ databases">
        <title>Jiella pacifica sp. nov.</title>
        <authorList>
            <person name="Xue Z."/>
            <person name="Zhu S."/>
            <person name="Chen J."/>
            <person name="Yang J."/>
        </authorList>
    </citation>
    <scope>NUCLEOTIDE SEQUENCE [LARGE SCALE GENOMIC DNA]</scope>
    <source>
        <strain evidence="7 8">40Bstr34</strain>
    </source>
</reference>
<feature type="chain" id="PRO_5026674992" description="N-acetylmuramoyl-L-alanine amidase" evidence="5">
    <location>
        <begin position="29"/>
        <end position="406"/>
    </location>
</feature>
<evidence type="ECO:0000256" key="3">
    <source>
        <dbReference type="ARBA" id="ARBA00022801"/>
    </source>
</evidence>
<dbReference type="Pfam" id="PF11741">
    <property type="entry name" value="AMIN"/>
    <property type="match status" value="1"/>
</dbReference>
<evidence type="ECO:0000256" key="4">
    <source>
        <dbReference type="SAM" id="MobiDB-lite"/>
    </source>
</evidence>
<dbReference type="Pfam" id="PF01520">
    <property type="entry name" value="Amidase_3"/>
    <property type="match status" value="1"/>
</dbReference>
<evidence type="ECO:0000313" key="7">
    <source>
        <dbReference type="EMBL" id="NDW05325.1"/>
    </source>
</evidence>
<feature type="compositionally biased region" description="Basic and acidic residues" evidence="4">
    <location>
        <begin position="156"/>
        <end position="165"/>
    </location>
</feature>
<dbReference type="Gene3D" id="2.60.40.3500">
    <property type="match status" value="1"/>
</dbReference>
<dbReference type="Gene3D" id="3.40.630.40">
    <property type="entry name" value="Zn-dependent exopeptidases"/>
    <property type="match status" value="1"/>
</dbReference>
<accession>A0A6N9T542</accession>
<dbReference type="AlphaFoldDB" id="A0A6N9T542"/>